<evidence type="ECO:0000313" key="2">
    <source>
        <dbReference type="Proteomes" id="UP000253345"/>
    </source>
</evidence>
<dbReference type="EMBL" id="QPJL01000008">
    <property type="protein sequence ID" value="RCW84092.1"/>
    <property type="molecule type" value="Genomic_DNA"/>
</dbReference>
<protein>
    <submittedName>
        <fullName evidence="1">Uncharacterized protein</fullName>
    </submittedName>
</protein>
<sequence length="1340" mass="139918">MSQGPTPVKAPVWPGPRLIVPMAVDCLLVGAPDIQGSSWARTLMNYQALSLGLADAAPPPFTPVEDAAKPQVGAHLAWTLPYALRRGAAPDDAAAPDADEAGQPRFPLIPNRWLVLRAQYDAAGGPPQLKAWVILADHLEAASGQIPLTVSQYPLPAAPGSTGILGLAQDISDWDGTQSNDPPALTAIAPGNTSWVAAYDNLRNVLTMHDPLATAAARYGYSVIGWYSDPSQDLLHDIDTSSVQAWRAAVQSTFQWALGPTISDVRAAQTDWLAWAKARGVDNGAPEAGLPPQLDQAITRWEAWRMANGEAGPVPDLPSQMMLAGMLLNVDWQGADIAYGSGAPGGGKTPPQLAVGNTATEAIAAWIAETLVTQGKEARSTIPLIERAIEAFQAGLLNDLESDPGQTEADLHAREFAAQGSRNIWTVVRPEVGQGTDQNGGNATVPLTPDQTDKLSQLNILQREADILQEGLATQQSEYFALLWKKRNIPRSAAPEVKSKLTAALTAMAAAITATQAELDRRSAPKTGEIALAEAALLAALAGMYEIRRISGSSAYQPNDPVFLVAGSGGSAQFAAPGVYDEDDSLTCRITGQSITGLDLVPLGAGIASLDAGAVLDAAVLPVGDALPKEVPDLWIELLFSDPGAAPFLASRALALGGGGSTPAQIAALAAKIVGIQQAPWLAELSGSASAAALAQAAGLTGHAPSAPAVTFRNGQPWTPVFVDWRVSWAPDGDDFATMLEKWELGPEDFVWKGGQVQPPASPIIFEARTVFDPKVAQNIAARLATFKTDSDYDQLPKFTRDALENMVGLMQRADLFTLAASGVTQQLLTRLSGPNQDETDLDALLGSAPVGYLPVPGSATPVNGTLPVEPYFALRSGHMTLLDVWIVDSWGQILSGKPPNVAPSLPITDVIRAQSVQTPVFIANGQDQNRAYIQLAPRISDACRIDLQLLDAFDDTLPSNSADRTSPVCGYVIPNNLDIALAVFEQDGGSGGSVLKIQTESTATQPSSTGLRWQSPPGSNAALGAGPTLGNPHLQALVTGLLDQGLTEGGSALDAMFDHIDSVLWALAPLGMPGNGAGTLLGPPLAVVRARISAAIAGLPSYNQSWGMTGDSYVAQQGGKPVFAPKPVPVMAVTMPARLGDTGLSSNGVMGYFVNDDYTRFYAVYGAGGQTAAVSRALRGGPVPLGGLTRLLGNAGAATSGYVETGHLLELPLDGTPIHLTMLVDPRGRIPVTSGWQPGQSQGLPPGPVAAALAAMVVDFRAGPVLTDPHRIRMPLPSEVRGKWAWAARADITGWAPDEPVTASTPGASMGTVPLHLSEGWLSLSGALTTPGSDKENDA</sequence>
<dbReference type="RefSeq" id="WP_147273295.1">
    <property type="nucleotide sequence ID" value="NZ_QPJL01000008.1"/>
</dbReference>
<proteinExistence type="predicted"/>
<organism evidence="1 2">
    <name type="scientific">Paracoccus lutimaris</name>
    <dbReference type="NCBI Taxonomy" id="1490030"/>
    <lineage>
        <taxon>Bacteria</taxon>
        <taxon>Pseudomonadati</taxon>
        <taxon>Pseudomonadota</taxon>
        <taxon>Alphaproteobacteria</taxon>
        <taxon>Rhodobacterales</taxon>
        <taxon>Paracoccaceae</taxon>
        <taxon>Paracoccus</taxon>
    </lineage>
</organism>
<evidence type="ECO:0000313" key="1">
    <source>
        <dbReference type="EMBL" id="RCW84092.1"/>
    </source>
</evidence>
<gene>
    <name evidence="1" type="ORF">DFP89_10836</name>
</gene>
<keyword evidence="2" id="KW-1185">Reference proteome</keyword>
<name>A0A368YV41_9RHOB</name>
<accession>A0A368YV41</accession>
<reference evidence="1 2" key="1">
    <citation type="submission" date="2018-07" db="EMBL/GenBank/DDBJ databases">
        <title>Genomic Encyclopedia of Type Strains, Phase III (KMG-III): the genomes of soil and plant-associated and newly described type strains.</title>
        <authorList>
            <person name="Whitman W."/>
        </authorList>
    </citation>
    <scope>NUCLEOTIDE SEQUENCE [LARGE SCALE GENOMIC DNA]</scope>
    <source>
        <strain evidence="1 2">CECT 8525</strain>
    </source>
</reference>
<comment type="caution">
    <text evidence="1">The sequence shown here is derived from an EMBL/GenBank/DDBJ whole genome shotgun (WGS) entry which is preliminary data.</text>
</comment>
<dbReference type="Proteomes" id="UP000253345">
    <property type="component" value="Unassembled WGS sequence"/>
</dbReference>
<dbReference type="OrthoDB" id="6091628at2"/>